<evidence type="ECO:0000256" key="4">
    <source>
        <dbReference type="ARBA" id="ARBA00022833"/>
    </source>
</evidence>
<evidence type="ECO:0000256" key="3">
    <source>
        <dbReference type="ARBA" id="ARBA00022723"/>
    </source>
</evidence>
<evidence type="ECO:0000313" key="7">
    <source>
        <dbReference type="Proteomes" id="UP000322981"/>
    </source>
</evidence>
<dbReference type="EMBL" id="VWXX01000027">
    <property type="protein sequence ID" value="KAA6183853.1"/>
    <property type="molecule type" value="Genomic_DNA"/>
</dbReference>
<comment type="cofactor">
    <cofactor evidence="1">
        <name>Zn(2+)</name>
        <dbReference type="ChEBI" id="CHEBI:29105"/>
    </cofactor>
</comment>
<comment type="similarity">
    <text evidence="2">Belongs to the zinc-containing alcohol dehydrogenase family.</text>
</comment>
<dbReference type="InterPro" id="IPR011032">
    <property type="entry name" value="GroES-like_sf"/>
</dbReference>
<sequence length="348" mass="37378">MSGSTTARAYWLCRPGHGELRQEPLPPLAPGQARVRTLYSAISRGTETLIHRGEVPPSLYADMRAPFQQGAFPGPLKYGYMTVGVVEALGDDPAGDPANDLPGPRLNQPVFCLHPHQDRFQVPWQALHPVPTEVPAARAVLAANLETAVNAVWDAGVSVGDRVLVVGGGVVGLLAGWLCARMPGTRVVLVDPQDARAGVAAALGMQWQPRIQPADHPPPFDIAIHASGRPEGLAGALPLLGDEGRLVDLSWYGTRPVELPLGAHFHPRRLRLIASQVGQLPPDRRPRWSHTRRLRLALALLADPVLDRLITDESAFASLPAVLAELATPGAAPDTLCHRIRYPTAEGF</sequence>
<name>A0A5M8FG52_9GAMM</name>
<keyword evidence="5" id="KW-0560">Oxidoreductase</keyword>
<dbReference type="Gene3D" id="3.40.50.720">
    <property type="entry name" value="NAD(P)-binding Rossmann-like Domain"/>
    <property type="match status" value="1"/>
</dbReference>
<dbReference type="InterPro" id="IPR036291">
    <property type="entry name" value="NAD(P)-bd_dom_sf"/>
</dbReference>
<evidence type="ECO:0000256" key="5">
    <source>
        <dbReference type="ARBA" id="ARBA00023002"/>
    </source>
</evidence>
<dbReference type="PANTHER" id="PTHR43350">
    <property type="entry name" value="NAD-DEPENDENT ALCOHOL DEHYDROGENASE"/>
    <property type="match status" value="1"/>
</dbReference>
<comment type="caution">
    <text evidence="6">The sequence shown here is derived from an EMBL/GenBank/DDBJ whole genome shotgun (WGS) entry which is preliminary data.</text>
</comment>
<keyword evidence="4" id="KW-0862">Zinc</keyword>
<dbReference type="SUPFAM" id="SSF50129">
    <property type="entry name" value="GroES-like"/>
    <property type="match status" value="1"/>
</dbReference>
<dbReference type="OrthoDB" id="9781588at2"/>
<keyword evidence="7" id="KW-1185">Reference proteome</keyword>
<dbReference type="Gene3D" id="3.90.180.10">
    <property type="entry name" value="Medium-chain alcohol dehydrogenases, catalytic domain"/>
    <property type="match status" value="2"/>
</dbReference>
<proteinExistence type="inferred from homology"/>
<keyword evidence="3" id="KW-0479">Metal-binding</keyword>
<dbReference type="GO" id="GO:0016491">
    <property type="term" value="F:oxidoreductase activity"/>
    <property type="evidence" value="ECO:0007669"/>
    <property type="project" value="UniProtKB-KW"/>
</dbReference>
<dbReference type="Proteomes" id="UP000322981">
    <property type="component" value="Unassembled WGS sequence"/>
</dbReference>
<dbReference type="PANTHER" id="PTHR43350:SF19">
    <property type="entry name" value="D-GULOSIDE 3-DEHYDROGENASE"/>
    <property type="match status" value="1"/>
</dbReference>
<evidence type="ECO:0000256" key="1">
    <source>
        <dbReference type="ARBA" id="ARBA00001947"/>
    </source>
</evidence>
<evidence type="ECO:0000256" key="2">
    <source>
        <dbReference type="ARBA" id="ARBA00008072"/>
    </source>
</evidence>
<gene>
    <name evidence="6" type="ORF">F2Q65_14450</name>
</gene>
<dbReference type="AlphaFoldDB" id="A0A5M8FG52"/>
<evidence type="ECO:0000313" key="6">
    <source>
        <dbReference type="EMBL" id="KAA6183853.1"/>
    </source>
</evidence>
<dbReference type="SUPFAM" id="SSF51735">
    <property type="entry name" value="NAD(P)-binding Rossmann-fold domains"/>
    <property type="match status" value="1"/>
</dbReference>
<accession>A0A5M8FG52</accession>
<organism evidence="6 7">
    <name type="scientific">Thiohalocapsa marina</name>
    <dbReference type="NCBI Taxonomy" id="424902"/>
    <lineage>
        <taxon>Bacteria</taxon>
        <taxon>Pseudomonadati</taxon>
        <taxon>Pseudomonadota</taxon>
        <taxon>Gammaproteobacteria</taxon>
        <taxon>Chromatiales</taxon>
        <taxon>Chromatiaceae</taxon>
        <taxon>Thiohalocapsa</taxon>
    </lineage>
</organism>
<dbReference type="GO" id="GO:0046872">
    <property type="term" value="F:metal ion binding"/>
    <property type="evidence" value="ECO:0007669"/>
    <property type="project" value="UniProtKB-KW"/>
</dbReference>
<protein>
    <submittedName>
        <fullName evidence="6">Dehydrogenase</fullName>
    </submittedName>
</protein>
<dbReference type="CDD" id="cd08255">
    <property type="entry name" value="2-desacetyl-2-hydroxyethyl_bacteriochlorophyllide_like"/>
    <property type="match status" value="1"/>
</dbReference>
<reference evidence="6 7" key="1">
    <citation type="submission" date="2019-09" db="EMBL/GenBank/DDBJ databases">
        <title>Whole-genome sequence of the purple sulfur bacterium Thiohalocapsa marina DSM 19078.</title>
        <authorList>
            <person name="Kyndt J.A."/>
            <person name="Meyer T.E."/>
        </authorList>
    </citation>
    <scope>NUCLEOTIDE SEQUENCE [LARGE SCALE GENOMIC DNA]</scope>
    <source>
        <strain evidence="6 7">DSM 19078</strain>
    </source>
</reference>
<dbReference type="RefSeq" id="WP_150094113.1">
    <property type="nucleotide sequence ID" value="NZ_JBFUOH010000002.1"/>
</dbReference>